<dbReference type="InterPro" id="IPR036005">
    <property type="entry name" value="Creatinase/aminopeptidase-like"/>
</dbReference>
<keyword evidence="5 6" id="KW-0378">Hydrolase</keyword>
<dbReference type="PANTHER" id="PTHR43330">
    <property type="entry name" value="METHIONINE AMINOPEPTIDASE"/>
    <property type="match status" value="1"/>
</dbReference>
<gene>
    <name evidence="6 9" type="primary">map</name>
    <name evidence="9" type="ORF">ACFPZN_30315</name>
</gene>
<comment type="caution">
    <text evidence="9">The sequence shown here is derived from an EMBL/GenBank/DDBJ whole genome shotgun (WGS) entry which is preliminary data.</text>
</comment>
<evidence type="ECO:0000313" key="10">
    <source>
        <dbReference type="Proteomes" id="UP001596074"/>
    </source>
</evidence>
<keyword evidence="10" id="KW-1185">Reference proteome</keyword>
<dbReference type="InterPro" id="IPR000994">
    <property type="entry name" value="Pept_M24"/>
</dbReference>
<evidence type="ECO:0000256" key="6">
    <source>
        <dbReference type="HAMAP-Rule" id="MF_01974"/>
    </source>
</evidence>
<dbReference type="Gene3D" id="3.90.230.10">
    <property type="entry name" value="Creatinase/methionine aminopeptidase superfamily"/>
    <property type="match status" value="1"/>
</dbReference>
<comment type="cofactor">
    <cofactor evidence="6">
        <name>Co(2+)</name>
        <dbReference type="ChEBI" id="CHEBI:48828"/>
    </cofactor>
    <cofactor evidence="6">
        <name>Zn(2+)</name>
        <dbReference type="ChEBI" id="CHEBI:29105"/>
    </cofactor>
    <cofactor evidence="6">
        <name>Mn(2+)</name>
        <dbReference type="ChEBI" id="CHEBI:29035"/>
    </cofactor>
    <cofactor evidence="6">
        <name>Fe(2+)</name>
        <dbReference type="ChEBI" id="CHEBI:29033"/>
    </cofactor>
    <text evidence="6">Binds 2 divalent metal cations per subunit. Has a high-affinity and a low affinity metal-binding site. The true nature of the physiological cofactor is under debate. The enzyme is active with cobalt, zinc, manganese or divalent iron ions. Most likely, methionine aminopeptidases function as mononuclear Fe(2+)-metalloproteases under physiological conditions, and the catalytically relevant metal-binding site has been assigned to the histidine-containing high-affinity site.</text>
</comment>
<comment type="catalytic activity">
    <reaction evidence="6 7">
        <text>Release of N-terminal amino acids, preferentially methionine, from peptides and arylamides.</text>
        <dbReference type="EC" id="3.4.11.18"/>
    </reaction>
</comment>
<keyword evidence="3 6" id="KW-0645">Protease</keyword>
<feature type="binding site" evidence="6">
    <location>
        <position position="207"/>
    </location>
    <ligand>
        <name>a divalent metal cation</name>
        <dbReference type="ChEBI" id="CHEBI:60240"/>
        <label>2</label>
        <note>catalytic</note>
    </ligand>
</feature>
<accession>A0ABW1A3D0</accession>
<dbReference type="InterPro" id="IPR001714">
    <property type="entry name" value="Pept_M24_MAP"/>
</dbReference>
<evidence type="ECO:0000313" key="9">
    <source>
        <dbReference type="EMBL" id="MFC5749944.1"/>
    </source>
</evidence>
<proteinExistence type="inferred from homology"/>
<dbReference type="NCBIfam" id="TIGR00500">
    <property type="entry name" value="met_pdase_I"/>
    <property type="match status" value="1"/>
</dbReference>
<evidence type="ECO:0000256" key="2">
    <source>
        <dbReference type="ARBA" id="ARBA00022438"/>
    </source>
</evidence>
<dbReference type="RefSeq" id="WP_378285670.1">
    <property type="nucleotide sequence ID" value="NZ_JBHSON010000047.1"/>
</dbReference>
<name>A0ABW1A3D0_9ACTN</name>
<dbReference type="GO" id="GO:0004239">
    <property type="term" value="F:initiator methionyl aminopeptidase activity"/>
    <property type="evidence" value="ECO:0007669"/>
    <property type="project" value="UniProtKB-EC"/>
</dbReference>
<dbReference type="Proteomes" id="UP001596074">
    <property type="component" value="Unassembled WGS sequence"/>
</dbReference>
<protein>
    <recommendedName>
        <fullName evidence="6 7">Methionine aminopeptidase</fullName>
        <shortName evidence="6">MAP</shortName>
        <shortName evidence="6">MetAP</shortName>
        <ecNumber evidence="6 7">3.4.11.18</ecNumber>
    </recommendedName>
    <alternativeName>
        <fullName evidence="6">Peptidase M</fullName>
    </alternativeName>
</protein>
<feature type="binding site" evidence="6">
    <location>
        <position position="111"/>
    </location>
    <ligand>
        <name>a divalent metal cation</name>
        <dbReference type="ChEBI" id="CHEBI:60240"/>
        <label>2</label>
        <note>catalytic</note>
    </ligand>
</feature>
<dbReference type="PRINTS" id="PR00599">
    <property type="entry name" value="MAPEPTIDASE"/>
</dbReference>
<evidence type="ECO:0000256" key="5">
    <source>
        <dbReference type="ARBA" id="ARBA00022801"/>
    </source>
</evidence>
<feature type="domain" description="Peptidase M24" evidence="8">
    <location>
        <begin position="12"/>
        <end position="246"/>
    </location>
</feature>
<dbReference type="InterPro" id="IPR002467">
    <property type="entry name" value="Pept_M24A_MAP1"/>
</dbReference>
<dbReference type="EC" id="3.4.11.18" evidence="6 7"/>
<keyword evidence="2 6" id="KW-0031">Aminopeptidase</keyword>
<feature type="binding site" evidence="6">
    <location>
        <position position="181"/>
    </location>
    <ligand>
        <name>substrate</name>
    </ligand>
</feature>
<evidence type="ECO:0000256" key="1">
    <source>
        <dbReference type="ARBA" id="ARBA00002521"/>
    </source>
</evidence>
<feature type="binding site" evidence="6">
    <location>
        <position position="111"/>
    </location>
    <ligand>
        <name>a divalent metal cation</name>
        <dbReference type="ChEBI" id="CHEBI:60240"/>
        <label>1</label>
    </ligand>
</feature>
<dbReference type="CDD" id="cd01086">
    <property type="entry name" value="MetAP1"/>
    <property type="match status" value="1"/>
</dbReference>
<keyword evidence="4 6" id="KW-0479">Metal-binding</keyword>
<evidence type="ECO:0000256" key="3">
    <source>
        <dbReference type="ARBA" id="ARBA00022670"/>
    </source>
</evidence>
<feature type="binding site" evidence="6">
    <location>
        <position position="239"/>
    </location>
    <ligand>
        <name>a divalent metal cation</name>
        <dbReference type="ChEBI" id="CHEBI:60240"/>
        <label>1</label>
    </ligand>
</feature>
<feature type="binding site" evidence="6">
    <location>
        <position position="83"/>
    </location>
    <ligand>
        <name>substrate</name>
    </ligand>
</feature>
<dbReference type="PANTHER" id="PTHR43330:SF27">
    <property type="entry name" value="METHIONINE AMINOPEPTIDASE"/>
    <property type="match status" value="1"/>
</dbReference>
<feature type="binding site" evidence="6">
    <location>
        <position position="174"/>
    </location>
    <ligand>
        <name>a divalent metal cation</name>
        <dbReference type="ChEBI" id="CHEBI:60240"/>
        <label>2</label>
        <note>catalytic</note>
    </ligand>
</feature>
<dbReference type="Pfam" id="PF00557">
    <property type="entry name" value="Peptidase_M24"/>
    <property type="match status" value="1"/>
</dbReference>
<dbReference type="EMBL" id="JBHSON010000047">
    <property type="protein sequence ID" value="MFC5749944.1"/>
    <property type="molecule type" value="Genomic_DNA"/>
</dbReference>
<evidence type="ECO:0000256" key="7">
    <source>
        <dbReference type="RuleBase" id="RU003653"/>
    </source>
</evidence>
<dbReference type="HAMAP" id="MF_01974">
    <property type="entry name" value="MetAP_1"/>
    <property type="match status" value="1"/>
</dbReference>
<comment type="function">
    <text evidence="1 6">Removes the N-terminal methionine from nascent proteins. The N-terminal methionine is often cleaved when the second residue in the primary sequence is small and uncharged (Met-Ala-, Cys, Gly, Pro, Ser, Thr, or Val). Requires deformylation of the N(alpha)-formylated initiator methionine before it can be hydrolyzed.</text>
</comment>
<feature type="binding site" evidence="6">
    <location>
        <position position="239"/>
    </location>
    <ligand>
        <name>a divalent metal cation</name>
        <dbReference type="ChEBI" id="CHEBI:60240"/>
        <label>2</label>
        <note>catalytic</note>
    </ligand>
</feature>
<comment type="subunit">
    <text evidence="6">Monomer.</text>
</comment>
<evidence type="ECO:0000256" key="4">
    <source>
        <dbReference type="ARBA" id="ARBA00022723"/>
    </source>
</evidence>
<sequence>MIELKTPGEIDAMREAGRVVAAIHDQTRARAAAGVSLLELDELAREIIAEAGAGASFLGYHPSFGATPYPGVICTSVNGVMLHGLPTSYRLREGDLLSVDCGAYIDGWHADGAVSFVVGQARQEDLALIRTAEQMLAAGIAAAVPGGKMGDIGHAMSRIGRGASYGVQNDFAGHGIGREMHEAPFVPNESRPGRGLRLRPGLVIAIEPSLMAGGGDDYYTASDGWSLCTGDGSRSAHVEHTVAITEDGPRILTLP</sequence>
<organism evidence="9 10">
    <name type="scientific">Actinomadura rugatobispora</name>
    <dbReference type="NCBI Taxonomy" id="1994"/>
    <lineage>
        <taxon>Bacteria</taxon>
        <taxon>Bacillati</taxon>
        <taxon>Actinomycetota</taxon>
        <taxon>Actinomycetes</taxon>
        <taxon>Streptosporangiales</taxon>
        <taxon>Thermomonosporaceae</taxon>
        <taxon>Actinomadura</taxon>
    </lineage>
</organism>
<evidence type="ECO:0000259" key="8">
    <source>
        <dbReference type="Pfam" id="PF00557"/>
    </source>
</evidence>
<feature type="binding site" evidence="6">
    <location>
        <position position="100"/>
    </location>
    <ligand>
        <name>a divalent metal cation</name>
        <dbReference type="ChEBI" id="CHEBI:60240"/>
        <label>1</label>
    </ligand>
</feature>
<comment type="similarity">
    <text evidence="6">Belongs to the peptidase M24A family. Methionine aminopeptidase type 1 subfamily.</text>
</comment>
<reference evidence="10" key="1">
    <citation type="journal article" date="2019" name="Int. J. Syst. Evol. Microbiol.">
        <title>The Global Catalogue of Microorganisms (GCM) 10K type strain sequencing project: providing services to taxonomists for standard genome sequencing and annotation.</title>
        <authorList>
            <consortium name="The Broad Institute Genomics Platform"/>
            <consortium name="The Broad Institute Genome Sequencing Center for Infectious Disease"/>
            <person name="Wu L."/>
            <person name="Ma J."/>
        </authorList>
    </citation>
    <scope>NUCLEOTIDE SEQUENCE [LARGE SCALE GENOMIC DNA]</scope>
    <source>
        <strain evidence="10">KCTC 42087</strain>
    </source>
</reference>
<dbReference type="SUPFAM" id="SSF55920">
    <property type="entry name" value="Creatinase/aminopeptidase"/>
    <property type="match status" value="1"/>
</dbReference>